<dbReference type="GO" id="GO:0016020">
    <property type="term" value="C:membrane"/>
    <property type="evidence" value="ECO:0007669"/>
    <property type="project" value="UniProtKB-SubCell"/>
</dbReference>
<keyword evidence="9" id="KW-1185">Reference proteome</keyword>
<evidence type="ECO:0000313" key="9">
    <source>
        <dbReference type="Proteomes" id="UP000799779"/>
    </source>
</evidence>
<dbReference type="EMBL" id="ML977639">
    <property type="protein sequence ID" value="KAF1995411.1"/>
    <property type="molecule type" value="Genomic_DNA"/>
</dbReference>
<dbReference type="Pfam" id="PF00085">
    <property type="entry name" value="Thioredoxin"/>
    <property type="match status" value="2"/>
</dbReference>
<dbReference type="GO" id="GO:0005783">
    <property type="term" value="C:endoplasmic reticulum"/>
    <property type="evidence" value="ECO:0007669"/>
    <property type="project" value="TreeGrafter"/>
</dbReference>
<dbReference type="InterPro" id="IPR036249">
    <property type="entry name" value="Thioredoxin-like_sf"/>
</dbReference>
<organism evidence="8 9">
    <name type="scientific">Amniculicola lignicola CBS 123094</name>
    <dbReference type="NCBI Taxonomy" id="1392246"/>
    <lineage>
        <taxon>Eukaryota</taxon>
        <taxon>Fungi</taxon>
        <taxon>Dikarya</taxon>
        <taxon>Ascomycota</taxon>
        <taxon>Pezizomycotina</taxon>
        <taxon>Dothideomycetes</taxon>
        <taxon>Pleosporomycetidae</taxon>
        <taxon>Pleosporales</taxon>
        <taxon>Amniculicolaceae</taxon>
        <taxon>Amniculicola</taxon>
    </lineage>
</organism>
<dbReference type="AlphaFoldDB" id="A0A6A5W5M5"/>
<proteinExistence type="predicted"/>
<gene>
    <name evidence="8" type="ORF">P154DRAFT_548504</name>
</gene>
<dbReference type="PROSITE" id="PS51352">
    <property type="entry name" value="THIOREDOXIN_2"/>
    <property type="match status" value="2"/>
</dbReference>
<evidence type="ECO:0000256" key="3">
    <source>
        <dbReference type="ARBA" id="ARBA00022989"/>
    </source>
</evidence>
<dbReference type="InterPro" id="IPR013766">
    <property type="entry name" value="Thioredoxin_domain"/>
</dbReference>
<protein>
    <submittedName>
        <fullName evidence="8">Thioredoxin-like protein</fullName>
    </submittedName>
</protein>
<evidence type="ECO:0000256" key="4">
    <source>
        <dbReference type="ARBA" id="ARBA00023136"/>
    </source>
</evidence>
<dbReference type="Gene3D" id="3.40.30.10">
    <property type="entry name" value="Glutaredoxin"/>
    <property type="match status" value="2"/>
</dbReference>
<accession>A0A6A5W5M5</accession>
<evidence type="ECO:0000256" key="1">
    <source>
        <dbReference type="ARBA" id="ARBA00004167"/>
    </source>
</evidence>
<dbReference type="InterPro" id="IPR052250">
    <property type="entry name" value="PDI_TMX3"/>
</dbReference>
<keyword evidence="2 6" id="KW-0812">Transmembrane</keyword>
<keyword evidence="4 6" id="KW-0472">Membrane</keyword>
<dbReference type="CDD" id="cd02961">
    <property type="entry name" value="PDI_a_family"/>
    <property type="match status" value="2"/>
</dbReference>
<dbReference type="OrthoDB" id="72053at2759"/>
<feature type="transmembrane region" description="Helical" evidence="6">
    <location>
        <begin position="749"/>
        <end position="766"/>
    </location>
</feature>
<evidence type="ECO:0000313" key="8">
    <source>
        <dbReference type="EMBL" id="KAF1995411.1"/>
    </source>
</evidence>
<name>A0A6A5W5M5_9PLEO</name>
<evidence type="ECO:0000256" key="2">
    <source>
        <dbReference type="ARBA" id="ARBA00022692"/>
    </source>
</evidence>
<keyword evidence="3 6" id="KW-1133">Transmembrane helix</keyword>
<feature type="domain" description="Thioredoxin" evidence="7">
    <location>
        <begin position="126"/>
        <end position="273"/>
    </location>
</feature>
<evidence type="ECO:0000259" key="7">
    <source>
        <dbReference type="PROSITE" id="PS51352"/>
    </source>
</evidence>
<evidence type="ECO:0000256" key="5">
    <source>
        <dbReference type="SAM" id="MobiDB-lite"/>
    </source>
</evidence>
<sequence length="802" mass="88872">MVCEARQARRGVGLQKLGWLDAGEEAQSCPHFGGMWSGDWGAMGAESAGGDGLMSRLPLPSERTLVASGFAGGLQGASLCARASALEHAAPAAAMRSLFYVLLSLATVSTTLAADTPGTPGTQASATAADELDDAVPDTVFNGQTVPPMKELGVQDLTENISKGNWLVDFFSPYCPHCIAFKPTWQTLYEFYYTSKPVAATPESEGDSLNSFTRFYNFKFAKVDCVAFKDVCEAQNITNYPTIIQFKDGNQVKMEKGARDLSHLSTWVEEILETVRPGSRREGGPKLPKIGAHSVETGPETEAEIKEKKPAASASLAATPVAAATQAVLVEPTQPKETPNPEGISVPLTPESFQKLITNTLDPWFIKFYAPWCHHCQAMQPNWQQMAREMGGKLNVGEVNCDEQKRLCKDAHVKGYPTLLFFRGGERVEYNGLRGLGDLLDFAEKATDVGSGIANVDLAAFKKLEDTEEVIFVYFYDLATTSEDFMALERLTLNLVGHGKIVKTNDPSMADLFKISTWPRLMVSRDGKPSYYPPITPKDMRDTKRVLTWMKSVWLPLVPELTGENAREIMDGKTVVLAVLNRERSDEFIKHRRELKNAALEWIDKQDKMFQLERQELRDAKQLRIEEAEDRNDQRALRNAKGIRINMDDIEKKNVGFAWVDGIFWERWIKTTYGIDVKNGEKVVINDEDNRRYWDVTANGDPIRLSRTSILETLGKVTSSPPKISPKSTSGTFENIFWTIRGFCGSHPWLSLGVAIGFLLAGSMFGKSRMRRRAFGNTGAFFQLDTKEGLLGNVNGGGAKHD</sequence>
<feature type="region of interest" description="Disordered" evidence="5">
    <location>
        <begin position="276"/>
        <end position="299"/>
    </location>
</feature>
<comment type="subcellular location">
    <subcellularLocation>
        <location evidence="1">Membrane</location>
        <topology evidence="1">Single-pass membrane protein</topology>
    </subcellularLocation>
</comment>
<dbReference type="PANTHER" id="PTHR46426">
    <property type="entry name" value="PROTEIN DISULFIDE-ISOMERASE TMX3"/>
    <property type="match status" value="1"/>
</dbReference>
<reference evidence="8" key="1">
    <citation type="journal article" date="2020" name="Stud. Mycol.">
        <title>101 Dothideomycetes genomes: a test case for predicting lifestyles and emergence of pathogens.</title>
        <authorList>
            <person name="Haridas S."/>
            <person name="Albert R."/>
            <person name="Binder M."/>
            <person name="Bloem J."/>
            <person name="Labutti K."/>
            <person name="Salamov A."/>
            <person name="Andreopoulos B."/>
            <person name="Baker S."/>
            <person name="Barry K."/>
            <person name="Bills G."/>
            <person name="Bluhm B."/>
            <person name="Cannon C."/>
            <person name="Castanera R."/>
            <person name="Culley D."/>
            <person name="Daum C."/>
            <person name="Ezra D."/>
            <person name="Gonzalez J."/>
            <person name="Henrissat B."/>
            <person name="Kuo A."/>
            <person name="Liang C."/>
            <person name="Lipzen A."/>
            <person name="Lutzoni F."/>
            <person name="Magnuson J."/>
            <person name="Mondo S."/>
            <person name="Nolan M."/>
            <person name="Ohm R."/>
            <person name="Pangilinan J."/>
            <person name="Park H.-J."/>
            <person name="Ramirez L."/>
            <person name="Alfaro M."/>
            <person name="Sun H."/>
            <person name="Tritt A."/>
            <person name="Yoshinaga Y."/>
            <person name="Zwiers L.-H."/>
            <person name="Turgeon B."/>
            <person name="Goodwin S."/>
            <person name="Spatafora J."/>
            <person name="Crous P."/>
            <person name="Grigoriev I."/>
        </authorList>
    </citation>
    <scope>NUCLEOTIDE SEQUENCE</scope>
    <source>
        <strain evidence="8">CBS 123094</strain>
    </source>
</reference>
<feature type="domain" description="Thioredoxin" evidence="7">
    <location>
        <begin position="327"/>
        <end position="448"/>
    </location>
</feature>
<dbReference type="SUPFAM" id="SSF52833">
    <property type="entry name" value="Thioredoxin-like"/>
    <property type="match status" value="3"/>
</dbReference>
<evidence type="ECO:0000256" key="6">
    <source>
        <dbReference type="SAM" id="Phobius"/>
    </source>
</evidence>
<dbReference type="Proteomes" id="UP000799779">
    <property type="component" value="Unassembled WGS sequence"/>
</dbReference>
<dbReference type="PANTHER" id="PTHR46426:SF1">
    <property type="entry name" value="PROTEIN DISULFIDE-ISOMERASE TMX3"/>
    <property type="match status" value="1"/>
</dbReference>